<reference evidence="1 2" key="1">
    <citation type="submission" date="2019-12" db="EMBL/GenBank/DDBJ databases">
        <title>Novel species isolated from a subtropical stream in China.</title>
        <authorList>
            <person name="Lu H."/>
        </authorList>
    </citation>
    <scope>NUCLEOTIDE SEQUENCE [LARGE SCALE GENOMIC DNA]</scope>
    <source>
        <strain evidence="1 2">DS3</strain>
    </source>
</reference>
<evidence type="ECO:0008006" key="3">
    <source>
        <dbReference type="Google" id="ProtNLM"/>
    </source>
</evidence>
<dbReference type="GO" id="GO:0051213">
    <property type="term" value="F:dioxygenase activity"/>
    <property type="evidence" value="ECO:0007669"/>
    <property type="project" value="InterPro"/>
</dbReference>
<keyword evidence="2" id="KW-1185">Reference proteome</keyword>
<sequence length="237" mass="25989">MMTPLPQLIHTLRSAGYALLKPADVAILANCTLDELNALVPAWDDLAPDNYLKDGGRYRRRRHSCFVQDGAALQQVAHRAHWQPVEYNALHGGMRRLFEPVGEQTVASPAWHKLLAAIGQACGQVRGQGPWYVEAHQFRIDTTDGIGRPTPEGAHRDGVDFVAVLLVGRHGIKGGETRVFEADGPNGKRFTMTEPWTLLLLDDAAVIHESTPIQPLAGHGHRDTLVLTYRDGGFQGG</sequence>
<dbReference type="Gene3D" id="2.60.120.620">
    <property type="entry name" value="q2cbj1_9rhob like domain"/>
    <property type="match status" value="1"/>
</dbReference>
<accession>A0A6N9HRD1</accession>
<comment type="caution">
    <text evidence="1">The sequence shown here is derived from an EMBL/GenBank/DDBJ whole genome shotgun (WGS) entry which is preliminary data.</text>
</comment>
<dbReference type="AlphaFoldDB" id="A0A6N9HRD1"/>
<dbReference type="EMBL" id="WWCJ01000031">
    <property type="protein sequence ID" value="MYN05522.1"/>
    <property type="molecule type" value="Genomic_DNA"/>
</dbReference>
<evidence type="ECO:0000313" key="1">
    <source>
        <dbReference type="EMBL" id="MYN05522.1"/>
    </source>
</evidence>
<dbReference type="Pfam" id="PF10014">
    <property type="entry name" value="2OG-Fe_Oxy_2"/>
    <property type="match status" value="1"/>
</dbReference>
<gene>
    <name evidence="1" type="ORF">GTP41_25850</name>
</gene>
<evidence type="ECO:0000313" key="2">
    <source>
        <dbReference type="Proteomes" id="UP000448575"/>
    </source>
</evidence>
<dbReference type="Proteomes" id="UP000448575">
    <property type="component" value="Unassembled WGS sequence"/>
</dbReference>
<proteinExistence type="predicted"/>
<protein>
    <recommendedName>
        <fullName evidence="3">2OG-Fe dioxygenase family protein</fullName>
    </recommendedName>
</protein>
<dbReference type="InterPro" id="IPR018724">
    <property type="entry name" value="2OG-Fe_dioxygenase"/>
</dbReference>
<name>A0A6N9HRD1_9BURK</name>
<organism evidence="1 2">
    <name type="scientific">Pseudoduganella guangdongensis</name>
    <dbReference type="NCBI Taxonomy" id="2692179"/>
    <lineage>
        <taxon>Bacteria</taxon>
        <taxon>Pseudomonadati</taxon>
        <taxon>Pseudomonadota</taxon>
        <taxon>Betaproteobacteria</taxon>
        <taxon>Burkholderiales</taxon>
        <taxon>Oxalobacteraceae</taxon>
        <taxon>Telluria group</taxon>
        <taxon>Pseudoduganella</taxon>
    </lineage>
</organism>